<proteinExistence type="predicted"/>
<gene>
    <name evidence="3" type="ORF">ACFSW5_03300</name>
</gene>
<dbReference type="EMBL" id="JBHUMY010000001">
    <property type="protein sequence ID" value="MFD2659287.1"/>
    <property type="molecule type" value="Genomic_DNA"/>
</dbReference>
<organism evidence="3 4">
    <name type="scientific">Paenibacillus thailandensis</name>
    <dbReference type="NCBI Taxonomy" id="393250"/>
    <lineage>
        <taxon>Bacteria</taxon>
        <taxon>Bacillati</taxon>
        <taxon>Bacillota</taxon>
        <taxon>Bacilli</taxon>
        <taxon>Bacillales</taxon>
        <taxon>Paenibacillaceae</taxon>
        <taxon>Paenibacillus</taxon>
    </lineage>
</organism>
<feature type="domain" description="Methyltransferase type 11" evidence="2">
    <location>
        <begin position="36"/>
        <end position="131"/>
    </location>
</feature>
<protein>
    <submittedName>
        <fullName evidence="3">Methyltransferase domain-containing protein</fullName>
    </submittedName>
</protein>
<dbReference type="Gene3D" id="1.10.287.1490">
    <property type="match status" value="1"/>
</dbReference>
<dbReference type="PANTHER" id="PTHR43861">
    <property type="entry name" value="TRANS-ACONITATE 2-METHYLTRANSFERASE-RELATED"/>
    <property type="match status" value="1"/>
</dbReference>
<keyword evidence="4" id="KW-1185">Reference proteome</keyword>
<feature type="coiled-coil region" evidence="1">
    <location>
        <begin position="248"/>
        <end position="324"/>
    </location>
</feature>
<evidence type="ECO:0000259" key="2">
    <source>
        <dbReference type="Pfam" id="PF08241"/>
    </source>
</evidence>
<dbReference type="Pfam" id="PF08241">
    <property type="entry name" value="Methyltransf_11"/>
    <property type="match status" value="1"/>
</dbReference>
<keyword evidence="1" id="KW-0175">Coiled coil</keyword>
<keyword evidence="3" id="KW-0808">Transferase</keyword>
<reference evidence="4" key="1">
    <citation type="journal article" date="2019" name="Int. J. Syst. Evol. Microbiol.">
        <title>The Global Catalogue of Microorganisms (GCM) 10K type strain sequencing project: providing services to taxonomists for standard genome sequencing and annotation.</title>
        <authorList>
            <consortium name="The Broad Institute Genomics Platform"/>
            <consortium name="The Broad Institute Genome Sequencing Center for Infectious Disease"/>
            <person name="Wu L."/>
            <person name="Ma J."/>
        </authorList>
    </citation>
    <scope>NUCLEOTIDE SEQUENCE [LARGE SCALE GENOMIC DNA]</scope>
    <source>
        <strain evidence="4">TISTR 1827</strain>
    </source>
</reference>
<comment type="caution">
    <text evidence="3">The sequence shown here is derived from an EMBL/GenBank/DDBJ whole genome shotgun (WGS) entry which is preliminary data.</text>
</comment>
<name>A0ABW5QSE7_9BACL</name>
<dbReference type="RefSeq" id="WP_379269741.1">
    <property type="nucleotide sequence ID" value="NZ_JBHUMY010000001.1"/>
</dbReference>
<evidence type="ECO:0000313" key="4">
    <source>
        <dbReference type="Proteomes" id="UP001597493"/>
    </source>
</evidence>
<dbReference type="Proteomes" id="UP001597493">
    <property type="component" value="Unassembled WGS sequence"/>
</dbReference>
<dbReference type="CDD" id="cd02440">
    <property type="entry name" value="AdoMet_MTases"/>
    <property type="match status" value="1"/>
</dbReference>
<dbReference type="InterPro" id="IPR013216">
    <property type="entry name" value="Methyltransf_11"/>
</dbReference>
<sequence length="412" mass="48596">MEVERIETKSKDYVELLFHWHRYLIAQEFVTGKVVLDIACGEGYGAYQLSKQAKEVIGMDIDPKTIEIAKNSYVNQNLRFLCGDAKKIEIPNNSIDIIVSFETIEHMNENDQIEFLNEIKRILKPDGILLISTPDKTRTDLFEAKNPFHLREWYKEEFEAILQTLFTNVRIYLQEVNMSSFLWESNNSIDKLLMNKKIKISGEHIDSAPSEEIKNHLYMLAVCSNNEITENIASICHEVNRTPLENLWNRYSEDVAEYQEKIKVLERDKILYLDKLNEYEQELSKLRAEYDGLVNEVEKKKEDVKRFQSQIEFLMEDKERLKKRISYISEHTSTYKDVINSQIKEKEQLWHLLNTVRQEKAIYENQLNEIFAMKSWKLVGIYRAFMDKTLMGRILKKIKNGVFILIGNKGRV</sequence>
<dbReference type="GO" id="GO:0008168">
    <property type="term" value="F:methyltransferase activity"/>
    <property type="evidence" value="ECO:0007669"/>
    <property type="project" value="UniProtKB-KW"/>
</dbReference>
<accession>A0ABW5QSE7</accession>
<keyword evidence="3" id="KW-0489">Methyltransferase</keyword>
<evidence type="ECO:0000313" key="3">
    <source>
        <dbReference type="EMBL" id="MFD2659287.1"/>
    </source>
</evidence>
<dbReference type="SUPFAM" id="SSF53335">
    <property type="entry name" value="S-adenosyl-L-methionine-dependent methyltransferases"/>
    <property type="match status" value="1"/>
</dbReference>
<evidence type="ECO:0000256" key="1">
    <source>
        <dbReference type="SAM" id="Coils"/>
    </source>
</evidence>
<dbReference type="Gene3D" id="3.40.50.150">
    <property type="entry name" value="Vaccinia Virus protein VP39"/>
    <property type="match status" value="1"/>
</dbReference>
<dbReference type="PANTHER" id="PTHR43861:SF6">
    <property type="entry name" value="METHYLTRANSFERASE TYPE 11"/>
    <property type="match status" value="1"/>
</dbReference>
<dbReference type="InterPro" id="IPR029063">
    <property type="entry name" value="SAM-dependent_MTases_sf"/>
</dbReference>
<dbReference type="GO" id="GO:0032259">
    <property type="term" value="P:methylation"/>
    <property type="evidence" value="ECO:0007669"/>
    <property type="project" value="UniProtKB-KW"/>
</dbReference>